<dbReference type="AlphaFoldDB" id="A0AAE0H029"/>
<organism evidence="1 2">
    <name type="scientific">Cymbomonas tetramitiformis</name>
    <dbReference type="NCBI Taxonomy" id="36881"/>
    <lineage>
        <taxon>Eukaryota</taxon>
        <taxon>Viridiplantae</taxon>
        <taxon>Chlorophyta</taxon>
        <taxon>Pyramimonadophyceae</taxon>
        <taxon>Pyramimonadales</taxon>
        <taxon>Pyramimonadaceae</taxon>
        <taxon>Cymbomonas</taxon>
    </lineage>
</organism>
<reference evidence="1 2" key="1">
    <citation type="journal article" date="2015" name="Genome Biol. Evol.">
        <title>Comparative Genomics of a Bacterivorous Green Alga Reveals Evolutionary Causalities and Consequences of Phago-Mixotrophic Mode of Nutrition.</title>
        <authorList>
            <person name="Burns J.A."/>
            <person name="Paasch A."/>
            <person name="Narechania A."/>
            <person name="Kim E."/>
        </authorList>
    </citation>
    <scope>NUCLEOTIDE SEQUENCE [LARGE SCALE GENOMIC DNA]</scope>
    <source>
        <strain evidence="1 2">PLY_AMNH</strain>
    </source>
</reference>
<dbReference type="EMBL" id="LGRX02000869">
    <property type="protein sequence ID" value="KAK3287399.1"/>
    <property type="molecule type" value="Genomic_DNA"/>
</dbReference>
<keyword evidence="2" id="KW-1185">Reference proteome</keyword>
<proteinExistence type="predicted"/>
<gene>
    <name evidence="1" type="ORF">CYMTET_5088</name>
</gene>
<sequence length="95" mass="10223">MRAWVVAVALARVEAGAQKRKRAGAQKQKPAGAQARLGVGAQERMRAGARARCAKSEYGEVCTKVRVGVGGGARGAVTRLDDIYTKVIRRYVIRL</sequence>
<name>A0AAE0H029_9CHLO</name>
<dbReference type="Proteomes" id="UP001190700">
    <property type="component" value="Unassembled WGS sequence"/>
</dbReference>
<evidence type="ECO:0000313" key="1">
    <source>
        <dbReference type="EMBL" id="KAK3287399.1"/>
    </source>
</evidence>
<comment type="caution">
    <text evidence="1">The sequence shown here is derived from an EMBL/GenBank/DDBJ whole genome shotgun (WGS) entry which is preliminary data.</text>
</comment>
<evidence type="ECO:0000313" key="2">
    <source>
        <dbReference type="Proteomes" id="UP001190700"/>
    </source>
</evidence>
<accession>A0AAE0H029</accession>
<protein>
    <submittedName>
        <fullName evidence="1">Uncharacterized protein</fullName>
    </submittedName>
</protein>